<protein>
    <submittedName>
        <fullName evidence="1">24772_t:CDS:1</fullName>
    </submittedName>
</protein>
<dbReference type="AlphaFoldDB" id="A0A9N9FLI6"/>
<sequence length="82" mass="8723">MLSSTNTDNSSSGFGPSFSQSVVEGVDSFLLPSSLPDNETPQVYCSPPIFELDIPVPHFALRRRNAIVEAVLETPLGDIASG</sequence>
<proteinExistence type="predicted"/>
<dbReference type="OrthoDB" id="2327346at2759"/>
<gene>
    <name evidence="1" type="ORF">CPELLU_LOCUS4316</name>
</gene>
<dbReference type="Proteomes" id="UP000789759">
    <property type="component" value="Unassembled WGS sequence"/>
</dbReference>
<keyword evidence="2" id="KW-1185">Reference proteome</keyword>
<organism evidence="1 2">
    <name type="scientific">Cetraspora pellucida</name>
    <dbReference type="NCBI Taxonomy" id="1433469"/>
    <lineage>
        <taxon>Eukaryota</taxon>
        <taxon>Fungi</taxon>
        <taxon>Fungi incertae sedis</taxon>
        <taxon>Mucoromycota</taxon>
        <taxon>Glomeromycotina</taxon>
        <taxon>Glomeromycetes</taxon>
        <taxon>Diversisporales</taxon>
        <taxon>Gigasporaceae</taxon>
        <taxon>Cetraspora</taxon>
    </lineage>
</organism>
<dbReference type="EMBL" id="CAJVQA010002242">
    <property type="protein sequence ID" value="CAG8541388.1"/>
    <property type="molecule type" value="Genomic_DNA"/>
</dbReference>
<evidence type="ECO:0000313" key="1">
    <source>
        <dbReference type="EMBL" id="CAG8541388.1"/>
    </source>
</evidence>
<accession>A0A9N9FLI6</accession>
<comment type="caution">
    <text evidence="1">The sequence shown here is derived from an EMBL/GenBank/DDBJ whole genome shotgun (WGS) entry which is preliminary data.</text>
</comment>
<name>A0A9N9FLI6_9GLOM</name>
<reference evidence="1" key="1">
    <citation type="submission" date="2021-06" db="EMBL/GenBank/DDBJ databases">
        <authorList>
            <person name="Kallberg Y."/>
            <person name="Tangrot J."/>
            <person name="Rosling A."/>
        </authorList>
    </citation>
    <scope>NUCLEOTIDE SEQUENCE</scope>
    <source>
        <strain evidence="1">FL966</strain>
    </source>
</reference>
<evidence type="ECO:0000313" key="2">
    <source>
        <dbReference type="Proteomes" id="UP000789759"/>
    </source>
</evidence>